<evidence type="ECO:0000313" key="2">
    <source>
        <dbReference type="EMBL" id="QDU36449.1"/>
    </source>
</evidence>
<evidence type="ECO:0000256" key="1">
    <source>
        <dbReference type="SAM" id="MobiDB-lite"/>
    </source>
</evidence>
<dbReference type="EMBL" id="CP036275">
    <property type="protein sequence ID" value="QDU36449.1"/>
    <property type="molecule type" value="Genomic_DNA"/>
</dbReference>
<feature type="region of interest" description="Disordered" evidence="1">
    <location>
        <begin position="24"/>
        <end position="85"/>
    </location>
</feature>
<dbReference type="SUPFAM" id="SSF49464">
    <property type="entry name" value="Carboxypeptidase regulatory domain-like"/>
    <property type="match status" value="1"/>
</dbReference>
<proteinExistence type="predicted"/>
<organism evidence="2 3">
    <name type="scientific">Maioricimonas rarisocia</name>
    <dbReference type="NCBI Taxonomy" id="2528026"/>
    <lineage>
        <taxon>Bacteria</taxon>
        <taxon>Pseudomonadati</taxon>
        <taxon>Planctomycetota</taxon>
        <taxon>Planctomycetia</taxon>
        <taxon>Planctomycetales</taxon>
        <taxon>Planctomycetaceae</taxon>
        <taxon>Maioricimonas</taxon>
    </lineage>
</organism>
<dbReference type="PROSITE" id="PS51257">
    <property type="entry name" value="PROKAR_LIPOPROTEIN"/>
    <property type="match status" value="1"/>
</dbReference>
<gene>
    <name evidence="2" type="ORF">Mal4_07350</name>
</gene>
<protein>
    <recommendedName>
        <fullName evidence="4">Rhamnogalacturonan lyase domain-containing protein</fullName>
    </recommendedName>
</protein>
<sequence length="308" mass="33311">MRRITLTLILGLTCTGLPLLSGCGGGDSAPKRSPVAQSEPEAPAEEPEEPAAEEPTVAATETEPAETAEPTESSQPTSAASSDVARDKSNFVGRIVIKGDVPELPPVLKKGTQIKDALCAERDIPDQSLVSENGGLGNVFVFMRKAPKDVDIPAPPSEALVLDNNKCAFEPHAAIVQTGQLMLLTNSDPFPHNTHTNPFKSDPINPLIPGNTTDGLEHKYERGESVPVKTNCDIHPWMLSWHLPVEHPWATISNPDGTFEIKDIPPGEHEFRIWHERVGNIEKGIDITFEGGKVVEMEFTVDAAELTE</sequence>
<dbReference type="SUPFAM" id="SSF49503">
    <property type="entry name" value="Cupredoxins"/>
    <property type="match status" value="1"/>
</dbReference>
<reference evidence="2 3" key="1">
    <citation type="submission" date="2019-02" db="EMBL/GenBank/DDBJ databases">
        <title>Deep-cultivation of Planctomycetes and their phenomic and genomic characterization uncovers novel biology.</title>
        <authorList>
            <person name="Wiegand S."/>
            <person name="Jogler M."/>
            <person name="Boedeker C."/>
            <person name="Pinto D."/>
            <person name="Vollmers J."/>
            <person name="Rivas-Marin E."/>
            <person name="Kohn T."/>
            <person name="Peeters S.H."/>
            <person name="Heuer A."/>
            <person name="Rast P."/>
            <person name="Oberbeckmann S."/>
            <person name="Bunk B."/>
            <person name="Jeske O."/>
            <person name="Meyerdierks A."/>
            <person name="Storesund J.E."/>
            <person name="Kallscheuer N."/>
            <person name="Luecker S."/>
            <person name="Lage O.M."/>
            <person name="Pohl T."/>
            <person name="Merkel B.J."/>
            <person name="Hornburger P."/>
            <person name="Mueller R.-W."/>
            <person name="Bruemmer F."/>
            <person name="Labrenz M."/>
            <person name="Spormann A.M."/>
            <person name="Op den Camp H."/>
            <person name="Overmann J."/>
            <person name="Amann R."/>
            <person name="Jetten M.S.M."/>
            <person name="Mascher T."/>
            <person name="Medema M.H."/>
            <person name="Devos D.P."/>
            <person name="Kaster A.-K."/>
            <person name="Ovreas L."/>
            <person name="Rohde M."/>
            <person name="Galperin M.Y."/>
            <person name="Jogler C."/>
        </authorList>
    </citation>
    <scope>NUCLEOTIDE SEQUENCE [LARGE SCALE GENOMIC DNA]</scope>
    <source>
        <strain evidence="2 3">Mal4</strain>
    </source>
</reference>
<feature type="compositionally biased region" description="Acidic residues" evidence="1">
    <location>
        <begin position="42"/>
        <end position="52"/>
    </location>
</feature>
<feature type="compositionally biased region" description="Low complexity" evidence="1">
    <location>
        <begin position="53"/>
        <end position="72"/>
    </location>
</feature>
<dbReference type="OrthoDB" id="9772097at2"/>
<dbReference type="KEGG" id="mri:Mal4_07350"/>
<name>A0A517Z1Z2_9PLAN</name>
<keyword evidence="3" id="KW-1185">Reference proteome</keyword>
<dbReference type="AlphaFoldDB" id="A0A517Z1Z2"/>
<dbReference type="InterPro" id="IPR008969">
    <property type="entry name" value="CarboxyPept-like_regulatory"/>
</dbReference>
<evidence type="ECO:0000313" key="3">
    <source>
        <dbReference type="Proteomes" id="UP000320496"/>
    </source>
</evidence>
<evidence type="ECO:0008006" key="4">
    <source>
        <dbReference type="Google" id="ProtNLM"/>
    </source>
</evidence>
<accession>A0A517Z1Z2</accession>
<dbReference type="Proteomes" id="UP000320496">
    <property type="component" value="Chromosome"/>
</dbReference>
<dbReference type="RefSeq" id="WP_145367108.1">
    <property type="nucleotide sequence ID" value="NZ_CP036275.1"/>
</dbReference>
<dbReference type="InterPro" id="IPR008972">
    <property type="entry name" value="Cupredoxin"/>
</dbReference>